<dbReference type="InterPro" id="IPR001789">
    <property type="entry name" value="Sig_transdc_resp-reg_receiver"/>
</dbReference>
<dbReference type="InterPro" id="IPR011006">
    <property type="entry name" value="CheY-like_superfamily"/>
</dbReference>
<sequence length="211" mass="23471">MTQLLIADDHPLFREAMMSALQPHFPDSKMYQADDLESMLSALHEHPDIELILLDLTMPGCAYFNGLITLREKFPKIPIAVISATEEVEVVALVMDLGASAFIPKSGSIAQVAEAISAIKNGEKWLPESMTDEIRHADTSLIDILYRFRSLTGKQIEVLQHLHAGLMNRQIAEKMNVTEATVKAHISAVLRTLDIKTRTQAVLIMSKLQLV</sequence>
<dbReference type="PANTHER" id="PTHR45566">
    <property type="entry name" value="HTH-TYPE TRANSCRIPTIONAL REGULATOR YHJB-RELATED"/>
    <property type="match status" value="1"/>
</dbReference>
<name>A0ABT3P5T4_9ALTE</name>
<dbReference type="InterPro" id="IPR016032">
    <property type="entry name" value="Sig_transdc_resp-reg_C-effctor"/>
</dbReference>
<evidence type="ECO:0000256" key="1">
    <source>
        <dbReference type="ARBA" id="ARBA00022553"/>
    </source>
</evidence>
<reference evidence="6" key="1">
    <citation type="submission" date="2022-11" db="EMBL/GenBank/DDBJ databases">
        <title>Alteromonas sp. nov., isolated from sea water of the Qingdao.</title>
        <authorList>
            <person name="Wang Q."/>
        </authorList>
    </citation>
    <scope>NUCLEOTIDE SEQUENCE</scope>
    <source>
        <strain evidence="6">ASW11-7</strain>
    </source>
</reference>
<dbReference type="Proteomes" id="UP001142810">
    <property type="component" value="Unassembled WGS sequence"/>
</dbReference>
<feature type="modified residue" description="4-aspartylphosphate" evidence="3">
    <location>
        <position position="55"/>
    </location>
</feature>
<evidence type="ECO:0000256" key="2">
    <source>
        <dbReference type="ARBA" id="ARBA00023125"/>
    </source>
</evidence>
<evidence type="ECO:0000256" key="3">
    <source>
        <dbReference type="PROSITE-ProRule" id="PRU00169"/>
    </source>
</evidence>
<dbReference type="RefSeq" id="WP_265616829.1">
    <property type="nucleotide sequence ID" value="NZ_JAPFRD010000009.1"/>
</dbReference>
<keyword evidence="7" id="KW-1185">Reference proteome</keyword>
<evidence type="ECO:0000313" key="7">
    <source>
        <dbReference type="Proteomes" id="UP001142810"/>
    </source>
</evidence>
<proteinExistence type="predicted"/>
<dbReference type="PRINTS" id="PR00038">
    <property type="entry name" value="HTHLUXR"/>
</dbReference>
<dbReference type="Gene3D" id="3.40.50.2300">
    <property type="match status" value="1"/>
</dbReference>
<feature type="domain" description="Response regulatory" evidence="5">
    <location>
        <begin position="3"/>
        <end position="120"/>
    </location>
</feature>
<evidence type="ECO:0000313" key="6">
    <source>
        <dbReference type="EMBL" id="MCW8108133.1"/>
    </source>
</evidence>
<dbReference type="SMART" id="SM00421">
    <property type="entry name" value="HTH_LUXR"/>
    <property type="match status" value="1"/>
</dbReference>
<dbReference type="InterPro" id="IPR000792">
    <property type="entry name" value="Tscrpt_reg_LuxR_C"/>
</dbReference>
<protein>
    <submittedName>
        <fullName evidence="6">Response regulator transcription factor</fullName>
    </submittedName>
</protein>
<dbReference type="Pfam" id="PF00196">
    <property type="entry name" value="GerE"/>
    <property type="match status" value="1"/>
</dbReference>
<dbReference type="PROSITE" id="PS50043">
    <property type="entry name" value="HTH_LUXR_2"/>
    <property type="match status" value="1"/>
</dbReference>
<dbReference type="Pfam" id="PF00072">
    <property type="entry name" value="Response_reg"/>
    <property type="match status" value="1"/>
</dbReference>
<dbReference type="CDD" id="cd17535">
    <property type="entry name" value="REC_NarL-like"/>
    <property type="match status" value="1"/>
</dbReference>
<accession>A0ABT3P5T4</accession>
<dbReference type="EMBL" id="JAPFRD010000009">
    <property type="protein sequence ID" value="MCW8108133.1"/>
    <property type="molecule type" value="Genomic_DNA"/>
</dbReference>
<comment type="caution">
    <text evidence="6">The sequence shown here is derived from an EMBL/GenBank/DDBJ whole genome shotgun (WGS) entry which is preliminary data.</text>
</comment>
<dbReference type="PROSITE" id="PS50110">
    <property type="entry name" value="RESPONSE_REGULATORY"/>
    <property type="match status" value="1"/>
</dbReference>
<dbReference type="SUPFAM" id="SSF46894">
    <property type="entry name" value="C-terminal effector domain of the bipartite response regulators"/>
    <property type="match status" value="1"/>
</dbReference>
<dbReference type="SMART" id="SM00448">
    <property type="entry name" value="REC"/>
    <property type="match status" value="1"/>
</dbReference>
<evidence type="ECO:0000259" key="4">
    <source>
        <dbReference type="PROSITE" id="PS50043"/>
    </source>
</evidence>
<dbReference type="InterPro" id="IPR058245">
    <property type="entry name" value="NreC/VraR/RcsB-like_REC"/>
</dbReference>
<evidence type="ECO:0000259" key="5">
    <source>
        <dbReference type="PROSITE" id="PS50110"/>
    </source>
</evidence>
<dbReference type="InterPro" id="IPR051015">
    <property type="entry name" value="EvgA-like"/>
</dbReference>
<dbReference type="CDD" id="cd06170">
    <property type="entry name" value="LuxR_C_like"/>
    <property type="match status" value="1"/>
</dbReference>
<gene>
    <name evidence="6" type="ORF">OPS25_06465</name>
</gene>
<organism evidence="6 7">
    <name type="scientific">Alteromonas aquimaris</name>
    <dbReference type="NCBI Taxonomy" id="2998417"/>
    <lineage>
        <taxon>Bacteria</taxon>
        <taxon>Pseudomonadati</taxon>
        <taxon>Pseudomonadota</taxon>
        <taxon>Gammaproteobacteria</taxon>
        <taxon>Alteromonadales</taxon>
        <taxon>Alteromonadaceae</taxon>
        <taxon>Alteromonas/Salinimonas group</taxon>
        <taxon>Alteromonas</taxon>
    </lineage>
</organism>
<feature type="domain" description="HTH luxR-type" evidence="4">
    <location>
        <begin position="144"/>
        <end position="209"/>
    </location>
</feature>
<keyword evidence="1 3" id="KW-0597">Phosphoprotein</keyword>
<dbReference type="PANTHER" id="PTHR45566:SF1">
    <property type="entry name" value="HTH-TYPE TRANSCRIPTIONAL REGULATOR YHJB-RELATED"/>
    <property type="match status" value="1"/>
</dbReference>
<keyword evidence="2" id="KW-0238">DNA-binding</keyword>
<dbReference type="SUPFAM" id="SSF52172">
    <property type="entry name" value="CheY-like"/>
    <property type="match status" value="1"/>
</dbReference>